<dbReference type="Proteomes" id="UP001341840">
    <property type="component" value="Unassembled WGS sequence"/>
</dbReference>
<gene>
    <name evidence="1" type="ORF">PIB30_105646</name>
</gene>
<name>A0ABU6RYN4_9FABA</name>
<comment type="caution">
    <text evidence="1">The sequence shown here is derived from an EMBL/GenBank/DDBJ whole genome shotgun (WGS) entry which is preliminary data.</text>
</comment>
<feature type="non-terminal residue" evidence="1">
    <location>
        <position position="1"/>
    </location>
</feature>
<protein>
    <submittedName>
        <fullName evidence="1">Uncharacterized protein</fullName>
    </submittedName>
</protein>
<organism evidence="1 2">
    <name type="scientific">Stylosanthes scabra</name>
    <dbReference type="NCBI Taxonomy" id="79078"/>
    <lineage>
        <taxon>Eukaryota</taxon>
        <taxon>Viridiplantae</taxon>
        <taxon>Streptophyta</taxon>
        <taxon>Embryophyta</taxon>
        <taxon>Tracheophyta</taxon>
        <taxon>Spermatophyta</taxon>
        <taxon>Magnoliopsida</taxon>
        <taxon>eudicotyledons</taxon>
        <taxon>Gunneridae</taxon>
        <taxon>Pentapetalae</taxon>
        <taxon>rosids</taxon>
        <taxon>fabids</taxon>
        <taxon>Fabales</taxon>
        <taxon>Fabaceae</taxon>
        <taxon>Papilionoideae</taxon>
        <taxon>50 kb inversion clade</taxon>
        <taxon>dalbergioids sensu lato</taxon>
        <taxon>Dalbergieae</taxon>
        <taxon>Pterocarpus clade</taxon>
        <taxon>Stylosanthes</taxon>
    </lineage>
</organism>
<proteinExistence type="predicted"/>
<reference evidence="1 2" key="1">
    <citation type="journal article" date="2023" name="Plants (Basel)">
        <title>Bridging the Gap: Combining Genomics and Transcriptomics Approaches to Understand Stylosanthes scabra, an Orphan Legume from the Brazilian Caatinga.</title>
        <authorList>
            <person name="Ferreira-Neto J.R.C."/>
            <person name="da Silva M.D."/>
            <person name="Binneck E."/>
            <person name="de Melo N.F."/>
            <person name="da Silva R.H."/>
            <person name="de Melo A.L.T.M."/>
            <person name="Pandolfi V."/>
            <person name="Bustamante F.O."/>
            <person name="Brasileiro-Vidal A.C."/>
            <person name="Benko-Iseppon A.M."/>
        </authorList>
    </citation>
    <scope>NUCLEOTIDE SEQUENCE [LARGE SCALE GENOMIC DNA]</scope>
    <source>
        <tissue evidence="1">Leaves</tissue>
    </source>
</reference>
<sequence length="63" mass="7010">IVDDGRWVGMVPRICVERHTYAWECGVSVKRWVGQDGGQGVLGLWVGRICVEGTHMRGEPESV</sequence>
<dbReference type="EMBL" id="JASCZI010034151">
    <property type="protein sequence ID" value="MED6129205.1"/>
    <property type="molecule type" value="Genomic_DNA"/>
</dbReference>
<evidence type="ECO:0000313" key="1">
    <source>
        <dbReference type="EMBL" id="MED6129205.1"/>
    </source>
</evidence>
<evidence type="ECO:0000313" key="2">
    <source>
        <dbReference type="Proteomes" id="UP001341840"/>
    </source>
</evidence>
<accession>A0ABU6RYN4</accession>
<keyword evidence="2" id="KW-1185">Reference proteome</keyword>